<proteinExistence type="predicted"/>
<dbReference type="Gene3D" id="3.30.1330.70">
    <property type="entry name" value="Holliday junction resolvase RusA"/>
    <property type="match status" value="1"/>
</dbReference>
<dbReference type="EMBL" id="CP018145">
    <property type="protein sequence ID" value="ASJ54437.1"/>
    <property type="molecule type" value="Genomic_DNA"/>
</dbReference>
<dbReference type="AlphaFoldDB" id="A0A220MHC3"/>
<evidence type="ECO:0000313" key="1">
    <source>
        <dbReference type="EMBL" id="ASJ54437.1"/>
    </source>
</evidence>
<reference evidence="1 2" key="1">
    <citation type="submission" date="2016-11" db="EMBL/GenBank/DDBJ databases">
        <authorList>
            <person name="Jaros S."/>
            <person name="Januszkiewicz K."/>
            <person name="Wedrychowicz H."/>
        </authorList>
    </citation>
    <scope>NUCLEOTIDE SEQUENCE [LARGE SCALE GENOMIC DNA]</scope>
    <source>
        <strain evidence="1 2">NF2</strain>
    </source>
</reference>
<dbReference type="Proteomes" id="UP000197781">
    <property type="component" value="Chromosome"/>
</dbReference>
<accession>A0A220MHC3</accession>
<dbReference type="GO" id="GO:0000287">
    <property type="term" value="F:magnesium ion binding"/>
    <property type="evidence" value="ECO:0007669"/>
    <property type="project" value="InterPro"/>
</dbReference>
<name>A0A220MHC3_9BACL</name>
<dbReference type="RefSeq" id="WP_088908184.1">
    <property type="nucleotide sequence ID" value="NZ_CP018145.1"/>
</dbReference>
<dbReference type="InterPro" id="IPR008822">
    <property type="entry name" value="Endonuclease_RusA-like"/>
</dbReference>
<dbReference type="GO" id="GO:0006281">
    <property type="term" value="P:DNA repair"/>
    <property type="evidence" value="ECO:0007669"/>
    <property type="project" value="InterPro"/>
</dbReference>
<dbReference type="GO" id="GO:0006310">
    <property type="term" value="P:DNA recombination"/>
    <property type="evidence" value="ECO:0007669"/>
    <property type="project" value="InterPro"/>
</dbReference>
<dbReference type="SUPFAM" id="SSF103084">
    <property type="entry name" value="Holliday junction resolvase RusA"/>
    <property type="match status" value="1"/>
</dbReference>
<gene>
    <name evidence="1" type="ORF">BP422_13245</name>
</gene>
<evidence type="ECO:0000313" key="2">
    <source>
        <dbReference type="Proteomes" id="UP000197781"/>
    </source>
</evidence>
<dbReference type="KEGG" id="bfm:BP422_13245"/>
<sequence length="160" mass="18892">MQRLIIPLLMEKRRRNPTTKKMENIWVVPSWNHLYTIVRNAPTLGKWGELYKQRVAEAALEWAMDNDWVMIETRKVILRTWIFWNDAREKDCHNTDKAWADALEGILYTNDSQALIQYQDFQIDRGNPRIEIEPIVGGLILRDTPARKNKPSKNQMAIEC</sequence>
<organism evidence="1 2">
    <name type="scientific">Brevibacillus formosus</name>
    <dbReference type="NCBI Taxonomy" id="54913"/>
    <lineage>
        <taxon>Bacteria</taxon>
        <taxon>Bacillati</taxon>
        <taxon>Bacillota</taxon>
        <taxon>Bacilli</taxon>
        <taxon>Bacillales</taxon>
        <taxon>Paenibacillaceae</taxon>
        <taxon>Brevibacillus</taxon>
    </lineage>
</organism>
<protein>
    <submittedName>
        <fullName evidence="1">Endodeoxyribonuclease RusA</fullName>
    </submittedName>
</protein>
<dbReference type="Pfam" id="PF05866">
    <property type="entry name" value="RusA"/>
    <property type="match status" value="1"/>
</dbReference>
<dbReference type="InterPro" id="IPR036614">
    <property type="entry name" value="RusA-like_sf"/>
</dbReference>